<dbReference type="InterPro" id="IPR024775">
    <property type="entry name" value="DinB-like"/>
</dbReference>
<dbReference type="AlphaFoldDB" id="A0A847HFR0"/>
<protein>
    <submittedName>
        <fullName evidence="2">DinB family protein</fullName>
    </submittedName>
</protein>
<dbReference type="Proteomes" id="UP000523614">
    <property type="component" value="Unassembled WGS sequence"/>
</dbReference>
<feature type="domain" description="DinB-like" evidence="1">
    <location>
        <begin position="19"/>
        <end position="158"/>
    </location>
</feature>
<evidence type="ECO:0000313" key="2">
    <source>
        <dbReference type="EMBL" id="NLF92134.1"/>
    </source>
</evidence>
<dbReference type="EMBL" id="JAAYYP010000458">
    <property type="protein sequence ID" value="NLF92134.1"/>
    <property type="molecule type" value="Genomic_DNA"/>
</dbReference>
<evidence type="ECO:0000259" key="1">
    <source>
        <dbReference type="Pfam" id="PF12867"/>
    </source>
</evidence>
<reference evidence="2 3" key="1">
    <citation type="journal article" date="2020" name="Biotechnol. Biofuels">
        <title>New insights from the biogas microbiome by comprehensive genome-resolved metagenomics of nearly 1600 species originating from multiple anaerobic digesters.</title>
        <authorList>
            <person name="Campanaro S."/>
            <person name="Treu L."/>
            <person name="Rodriguez-R L.M."/>
            <person name="Kovalovszki A."/>
            <person name="Ziels R.M."/>
            <person name="Maus I."/>
            <person name="Zhu X."/>
            <person name="Kougias P.G."/>
            <person name="Basile A."/>
            <person name="Luo G."/>
            <person name="Schluter A."/>
            <person name="Konstantinidis K.T."/>
            <person name="Angelidaki I."/>
        </authorList>
    </citation>
    <scope>NUCLEOTIDE SEQUENCE [LARGE SCALE GENOMIC DNA]</scope>
    <source>
        <strain evidence="2">AS06rmzACSIP_235</strain>
    </source>
</reference>
<name>A0A847HFR0_9CORY</name>
<gene>
    <name evidence="2" type="ORF">GX570_12460</name>
</gene>
<comment type="caution">
    <text evidence="2">The sequence shown here is derived from an EMBL/GenBank/DDBJ whole genome shotgun (WGS) entry which is preliminary data.</text>
</comment>
<sequence length="170" mass="18247">MDIKDAYLNLIDRAVTNLERIPQLSPAQLNARPGGHPNSAAWNLWHAGRVLDLMGVAALAGQPQVWEEQDYRSSFGLGEAGEQSGFGHSPAAAAAIVIEDRDLLVAYITDALTALRTYVGSITPTDFAKVIGEFQGAPQTVQGRLSLILIDALQHVGMVQYISGIPELGR</sequence>
<proteinExistence type="predicted"/>
<evidence type="ECO:0000313" key="3">
    <source>
        <dbReference type="Proteomes" id="UP000523614"/>
    </source>
</evidence>
<organism evidence="2 3">
    <name type="scientific">Corynebacterium marinum</name>
    <dbReference type="NCBI Taxonomy" id="349751"/>
    <lineage>
        <taxon>Bacteria</taxon>
        <taxon>Bacillati</taxon>
        <taxon>Actinomycetota</taxon>
        <taxon>Actinomycetes</taxon>
        <taxon>Mycobacteriales</taxon>
        <taxon>Corynebacteriaceae</taxon>
        <taxon>Corynebacterium</taxon>
    </lineage>
</organism>
<dbReference type="Gene3D" id="1.20.120.450">
    <property type="entry name" value="dinb family like domain"/>
    <property type="match status" value="1"/>
</dbReference>
<dbReference type="InterPro" id="IPR034660">
    <property type="entry name" value="DinB/YfiT-like"/>
</dbReference>
<dbReference type="SUPFAM" id="SSF109854">
    <property type="entry name" value="DinB/YfiT-like putative metalloenzymes"/>
    <property type="match status" value="1"/>
</dbReference>
<dbReference type="Pfam" id="PF12867">
    <property type="entry name" value="DinB_2"/>
    <property type="match status" value="1"/>
</dbReference>
<accession>A0A847HFR0</accession>